<sequence>MSSKVMADYFSKKIRYEGDVLKPRAMIAELLREYGIESFEMLPAYLYTLRVNNIGTVYDIHMTSDHHFKFMFVALGVCISAFRQYMRPVVVVNGTHLKEKSKGVLFVAVIKDGNEKCFPLAVGVGPIENDESWIWFVQHFKMGFGTRDDLVIISDQHQSIKNSVARVYPDAHHGFCYYHIAKNHTRHGKHLIAMFKKAAYAYKQESFVKYMSMIVRNETARLPICSLIEVVRSVTEIWFDKRRELVVSRDHMITEEAYKKLSKEVEKGRHFVSRQTTAYTYKVKDAERSFVVDLQHHSCDCGEFQLDQMPCSHATTAIRSAGHNMYDYVEYYYKQWFANLDDQKKGDTVHQLKVQAPGPEDNKYVQDVEVPDITSPSIQPHMLLSPQRQMQPKDNVNPKDAEFVEKLATPEELPL</sequence>
<dbReference type="EMBL" id="SDAM02000045">
    <property type="protein sequence ID" value="KAH6834579.1"/>
    <property type="molecule type" value="Genomic_DNA"/>
</dbReference>
<dbReference type="AlphaFoldDB" id="A0AAD4PBU6"/>
<keyword evidence="1" id="KW-0479">Metal-binding</keyword>
<dbReference type="InterPro" id="IPR018289">
    <property type="entry name" value="MULE_transposase_dom"/>
</dbReference>
<feature type="region of interest" description="Disordered" evidence="5">
    <location>
        <begin position="375"/>
        <end position="415"/>
    </location>
</feature>
<organism evidence="7 8">
    <name type="scientific">Perilla frutescens var. hirtella</name>
    <name type="common">Perilla citriodora</name>
    <name type="synonym">Perilla setoyensis</name>
    <dbReference type="NCBI Taxonomy" id="608512"/>
    <lineage>
        <taxon>Eukaryota</taxon>
        <taxon>Viridiplantae</taxon>
        <taxon>Streptophyta</taxon>
        <taxon>Embryophyta</taxon>
        <taxon>Tracheophyta</taxon>
        <taxon>Spermatophyta</taxon>
        <taxon>Magnoliopsida</taxon>
        <taxon>eudicotyledons</taxon>
        <taxon>Gunneridae</taxon>
        <taxon>Pentapetalae</taxon>
        <taxon>asterids</taxon>
        <taxon>lamiids</taxon>
        <taxon>Lamiales</taxon>
        <taxon>Lamiaceae</taxon>
        <taxon>Nepetoideae</taxon>
        <taxon>Elsholtzieae</taxon>
        <taxon>Perilla</taxon>
    </lineage>
</organism>
<comment type="caution">
    <text evidence="7">The sequence shown here is derived from an EMBL/GenBank/DDBJ whole genome shotgun (WGS) entry which is preliminary data.</text>
</comment>
<dbReference type="InterPro" id="IPR007527">
    <property type="entry name" value="Znf_SWIM"/>
</dbReference>
<evidence type="ECO:0000256" key="3">
    <source>
        <dbReference type="ARBA" id="ARBA00022833"/>
    </source>
</evidence>
<proteinExistence type="predicted"/>
<dbReference type="SMART" id="SM00575">
    <property type="entry name" value="ZnF_PMZ"/>
    <property type="match status" value="1"/>
</dbReference>
<evidence type="ECO:0000256" key="1">
    <source>
        <dbReference type="ARBA" id="ARBA00022723"/>
    </source>
</evidence>
<reference evidence="7 8" key="1">
    <citation type="journal article" date="2021" name="Nat. Commun.">
        <title>Incipient diploidization of the medicinal plant Perilla within 10,000 years.</title>
        <authorList>
            <person name="Zhang Y."/>
            <person name="Shen Q."/>
            <person name="Leng L."/>
            <person name="Zhang D."/>
            <person name="Chen S."/>
            <person name="Shi Y."/>
            <person name="Ning Z."/>
            <person name="Chen S."/>
        </authorList>
    </citation>
    <scope>NUCLEOTIDE SEQUENCE [LARGE SCALE GENOMIC DNA]</scope>
    <source>
        <strain evidence="8">cv. PC099</strain>
    </source>
</reference>
<feature type="domain" description="SWIM-type" evidence="6">
    <location>
        <begin position="290"/>
        <end position="322"/>
    </location>
</feature>
<dbReference type="Pfam" id="PF04434">
    <property type="entry name" value="SWIM"/>
    <property type="match status" value="1"/>
</dbReference>
<evidence type="ECO:0000313" key="7">
    <source>
        <dbReference type="EMBL" id="KAH6834579.1"/>
    </source>
</evidence>
<keyword evidence="8" id="KW-1185">Reference proteome</keyword>
<feature type="compositionally biased region" description="Basic and acidic residues" evidence="5">
    <location>
        <begin position="396"/>
        <end position="409"/>
    </location>
</feature>
<dbReference type="GO" id="GO:0008270">
    <property type="term" value="F:zinc ion binding"/>
    <property type="evidence" value="ECO:0007669"/>
    <property type="project" value="UniProtKB-KW"/>
</dbReference>
<evidence type="ECO:0000259" key="6">
    <source>
        <dbReference type="PROSITE" id="PS50966"/>
    </source>
</evidence>
<dbReference type="InterPro" id="IPR006564">
    <property type="entry name" value="Znf_PMZ"/>
</dbReference>
<keyword evidence="3" id="KW-0862">Zinc</keyword>
<keyword evidence="2 4" id="KW-0863">Zinc-finger</keyword>
<dbReference type="PANTHER" id="PTHR31973">
    <property type="entry name" value="POLYPROTEIN, PUTATIVE-RELATED"/>
    <property type="match status" value="1"/>
</dbReference>
<protein>
    <recommendedName>
        <fullName evidence="6">SWIM-type domain-containing protein</fullName>
    </recommendedName>
</protein>
<evidence type="ECO:0000256" key="5">
    <source>
        <dbReference type="SAM" id="MobiDB-lite"/>
    </source>
</evidence>
<name>A0AAD4PBU6_PERFH</name>
<accession>A0AAD4PBU6</accession>
<evidence type="ECO:0000256" key="2">
    <source>
        <dbReference type="ARBA" id="ARBA00022771"/>
    </source>
</evidence>
<evidence type="ECO:0000256" key="4">
    <source>
        <dbReference type="PROSITE-ProRule" id="PRU00325"/>
    </source>
</evidence>
<gene>
    <name evidence="7" type="ORF">C2S53_004034</name>
</gene>
<dbReference type="PANTHER" id="PTHR31973:SF187">
    <property type="entry name" value="MUTATOR TRANSPOSASE MUDRA PROTEIN"/>
    <property type="match status" value="1"/>
</dbReference>
<dbReference type="Proteomes" id="UP001190926">
    <property type="component" value="Unassembled WGS sequence"/>
</dbReference>
<dbReference type="PROSITE" id="PS50966">
    <property type="entry name" value="ZF_SWIM"/>
    <property type="match status" value="1"/>
</dbReference>
<dbReference type="Pfam" id="PF10551">
    <property type="entry name" value="MULE"/>
    <property type="match status" value="1"/>
</dbReference>
<evidence type="ECO:0000313" key="8">
    <source>
        <dbReference type="Proteomes" id="UP001190926"/>
    </source>
</evidence>